<reference evidence="3 4" key="1">
    <citation type="journal article" date="2021" name="BMC Genomics">
        <title>Datura genome reveals duplications of psychoactive alkaloid biosynthetic genes and high mutation rate following tissue culture.</title>
        <authorList>
            <person name="Rajewski A."/>
            <person name="Carter-House D."/>
            <person name="Stajich J."/>
            <person name="Litt A."/>
        </authorList>
    </citation>
    <scope>NUCLEOTIDE SEQUENCE [LARGE SCALE GENOMIC DNA]</scope>
    <source>
        <strain evidence="3">AR-01</strain>
    </source>
</reference>
<evidence type="ECO:0000313" key="4">
    <source>
        <dbReference type="Proteomes" id="UP000823775"/>
    </source>
</evidence>
<keyword evidence="4" id="KW-1185">Reference proteome</keyword>
<keyword evidence="2" id="KW-0472">Membrane</keyword>
<feature type="region of interest" description="Disordered" evidence="1">
    <location>
        <begin position="110"/>
        <end position="141"/>
    </location>
</feature>
<keyword evidence="2" id="KW-1133">Transmembrane helix</keyword>
<feature type="transmembrane region" description="Helical" evidence="2">
    <location>
        <begin position="35"/>
        <end position="55"/>
    </location>
</feature>
<protein>
    <submittedName>
        <fullName evidence="3">Uncharacterized protein</fullName>
    </submittedName>
</protein>
<sequence>MYVHAIGRLGVSRGSLSRVSIWSYVRVVTRVSLEAAILITCIMTGVPINFGNIMANKMKRKARQLEMLMPYAALISQLCLNAGVPLLPEESPSSATNVINVERKSYAKAPNVKRKRMNGFDAPGGSTSHDIEENPVAPDLN</sequence>
<keyword evidence="2" id="KW-0812">Transmembrane</keyword>
<name>A0ABS8V8B5_DATST</name>
<organism evidence="3 4">
    <name type="scientific">Datura stramonium</name>
    <name type="common">Jimsonweed</name>
    <name type="synonym">Common thornapple</name>
    <dbReference type="NCBI Taxonomy" id="4076"/>
    <lineage>
        <taxon>Eukaryota</taxon>
        <taxon>Viridiplantae</taxon>
        <taxon>Streptophyta</taxon>
        <taxon>Embryophyta</taxon>
        <taxon>Tracheophyta</taxon>
        <taxon>Spermatophyta</taxon>
        <taxon>Magnoliopsida</taxon>
        <taxon>eudicotyledons</taxon>
        <taxon>Gunneridae</taxon>
        <taxon>Pentapetalae</taxon>
        <taxon>asterids</taxon>
        <taxon>lamiids</taxon>
        <taxon>Solanales</taxon>
        <taxon>Solanaceae</taxon>
        <taxon>Solanoideae</taxon>
        <taxon>Datureae</taxon>
        <taxon>Datura</taxon>
    </lineage>
</organism>
<proteinExistence type="predicted"/>
<comment type="caution">
    <text evidence="3">The sequence shown here is derived from an EMBL/GenBank/DDBJ whole genome shotgun (WGS) entry which is preliminary data.</text>
</comment>
<feature type="non-terminal residue" evidence="3">
    <location>
        <position position="141"/>
    </location>
</feature>
<gene>
    <name evidence="3" type="ORF">HAX54_030004</name>
</gene>
<accession>A0ABS8V8B5</accession>
<evidence type="ECO:0000256" key="2">
    <source>
        <dbReference type="SAM" id="Phobius"/>
    </source>
</evidence>
<dbReference type="EMBL" id="JACEIK010003744">
    <property type="protein sequence ID" value="MCD9642936.1"/>
    <property type="molecule type" value="Genomic_DNA"/>
</dbReference>
<evidence type="ECO:0000256" key="1">
    <source>
        <dbReference type="SAM" id="MobiDB-lite"/>
    </source>
</evidence>
<dbReference type="Proteomes" id="UP000823775">
    <property type="component" value="Unassembled WGS sequence"/>
</dbReference>
<evidence type="ECO:0000313" key="3">
    <source>
        <dbReference type="EMBL" id="MCD9642936.1"/>
    </source>
</evidence>